<feature type="transmembrane region" description="Helical" evidence="5">
    <location>
        <begin position="262"/>
        <end position="281"/>
    </location>
</feature>
<feature type="transmembrane region" description="Helical" evidence="5">
    <location>
        <begin position="110"/>
        <end position="131"/>
    </location>
</feature>
<dbReference type="PROSITE" id="PS00216">
    <property type="entry name" value="SUGAR_TRANSPORT_1"/>
    <property type="match status" value="1"/>
</dbReference>
<protein>
    <submittedName>
        <fullName evidence="8">MFS domain-containing protein</fullName>
    </submittedName>
</protein>
<gene>
    <name evidence="6" type="ORF">TCNE_LOCUS15571</name>
</gene>
<dbReference type="InterPro" id="IPR005829">
    <property type="entry name" value="Sugar_transporter_CS"/>
</dbReference>
<organism evidence="7 8">
    <name type="scientific">Toxocara canis</name>
    <name type="common">Canine roundworm</name>
    <dbReference type="NCBI Taxonomy" id="6265"/>
    <lineage>
        <taxon>Eukaryota</taxon>
        <taxon>Metazoa</taxon>
        <taxon>Ecdysozoa</taxon>
        <taxon>Nematoda</taxon>
        <taxon>Chromadorea</taxon>
        <taxon>Rhabditida</taxon>
        <taxon>Spirurina</taxon>
        <taxon>Ascaridomorpha</taxon>
        <taxon>Ascaridoidea</taxon>
        <taxon>Toxocaridae</taxon>
        <taxon>Toxocara</taxon>
    </lineage>
</organism>
<evidence type="ECO:0000313" key="6">
    <source>
        <dbReference type="EMBL" id="VDM46892.1"/>
    </source>
</evidence>
<dbReference type="Proteomes" id="UP000050794">
    <property type="component" value="Unassembled WGS sequence"/>
</dbReference>
<keyword evidence="3 5" id="KW-1133">Transmembrane helix</keyword>
<feature type="transmembrane region" description="Helical" evidence="5">
    <location>
        <begin position="79"/>
        <end position="98"/>
    </location>
</feature>
<evidence type="ECO:0000256" key="3">
    <source>
        <dbReference type="ARBA" id="ARBA00022989"/>
    </source>
</evidence>
<feature type="transmembrane region" description="Helical" evidence="5">
    <location>
        <begin position="234"/>
        <end position="255"/>
    </location>
</feature>
<evidence type="ECO:0000256" key="1">
    <source>
        <dbReference type="ARBA" id="ARBA00004141"/>
    </source>
</evidence>
<proteinExistence type="predicted"/>
<dbReference type="PANTHER" id="PTHR24064">
    <property type="entry name" value="SOLUTE CARRIER FAMILY 22 MEMBER"/>
    <property type="match status" value="1"/>
</dbReference>
<dbReference type="GO" id="GO:0016020">
    <property type="term" value="C:membrane"/>
    <property type="evidence" value="ECO:0007669"/>
    <property type="project" value="UniProtKB-SubCell"/>
</dbReference>
<dbReference type="AlphaFoldDB" id="A0A183V4A1"/>
<evidence type="ECO:0000256" key="4">
    <source>
        <dbReference type="ARBA" id="ARBA00023136"/>
    </source>
</evidence>
<evidence type="ECO:0000313" key="8">
    <source>
        <dbReference type="WBParaSite" id="TCNE_0001557201-mRNA-1"/>
    </source>
</evidence>
<evidence type="ECO:0000256" key="2">
    <source>
        <dbReference type="ARBA" id="ARBA00022692"/>
    </source>
</evidence>
<sequence length="407" mass="46518">MRNCKQRAMLVVPIVSQFADLYGRRITLLVTLYLSVIFNILAAFAPNYIVFVILRFFVGATSDVHDAKRPPEIDYRWKFHLYFWYFQSYLTIASILSCEVIANESRPWTGLVYTIAWLLGYLYVGLLPQFIFTWRKLYLAMALPGLITIIYILINRRKANLKNCCVGDKGARKAHQTKNRTFCDLLKWKRILFHIFSNGFITYVAHFINAFKMVMSFYYYAISLDSVNLSDDTLTGYMLSGAVELPSGIIALPLLHFFGRRSVSVFALFIQGIVTLISSFARRWQWTRMTCDLLGKMINGVGFVSHPLLVYEMMPTTIRTISYSIINIPQSVGVMMSPLLQYTDMGDGKIPRLTLAALSFISALLAMTLPETKSKPMPEDFEQMDVGPLLSRFIRRPMTAKSSTESS</sequence>
<dbReference type="EMBL" id="UYWY01022958">
    <property type="protein sequence ID" value="VDM46892.1"/>
    <property type="molecule type" value="Genomic_DNA"/>
</dbReference>
<keyword evidence="4 5" id="KW-0472">Membrane</keyword>
<dbReference type="GO" id="GO:0022857">
    <property type="term" value="F:transmembrane transporter activity"/>
    <property type="evidence" value="ECO:0007669"/>
    <property type="project" value="InterPro"/>
</dbReference>
<evidence type="ECO:0000256" key="5">
    <source>
        <dbReference type="SAM" id="Phobius"/>
    </source>
</evidence>
<evidence type="ECO:0000313" key="7">
    <source>
        <dbReference type="Proteomes" id="UP000050794"/>
    </source>
</evidence>
<dbReference type="InterPro" id="IPR036259">
    <property type="entry name" value="MFS_trans_sf"/>
</dbReference>
<keyword evidence="7" id="KW-1185">Reference proteome</keyword>
<accession>A0A183V4A1</accession>
<dbReference type="SUPFAM" id="SSF103473">
    <property type="entry name" value="MFS general substrate transporter"/>
    <property type="match status" value="2"/>
</dbReference>
<keyword evidence="2 5" id="KW-0812">Transmembrane</keyword>
<dbReference type="Gene3D" id="1.20.1250.20">
    <property type="entry name" value="MFS general substrate transporter like domains"/>
    <property type="match status" value="2"/>
</dbReference>
<reference evidence="8" key="1">
    <citation type="submission" date="2016-06" db="UniProtKB">
        <authorList>
            <consortium name="WormBaseParasite"/>
        </authorList>
    </citation>
    <scope>IDENTIFICATION</scope>
</reference>
<feature type="transmembrane region" description="Helical" evidence="5">
    <location>
        <begin position="26"/>
        <end position="59"/>
    </location>
</feature>
<reference evidence="6 7" key="2">
    <citation type="submission" date="2018-11" db="EMBL/GenBank/DDBJ databases">
        <authorList>
            <consortium name="Pathogen Informatics"/>
        </authorList>
    </citation>
    <scope>NUCLEOTIDE SEQUENCE [LARGE SCALE GENOMIC DNA]</scope>
</reference>
<feature type="transmembrane region" description="Helical" evidence="5">
    <location>
        <begin position="200"/>
        <end position="222"/>
    </location>
</feature>
<comment type="subcellular location">
    <subcellularLocation>
        <location evidence="1">Membrane</location>
        <topology evidence="1">Multi-pass membrane protein</topology>
    </subcellularLocation>
</comment>
<name>A0A183V4A1_TOXCA</name>
<feature type="transmembrane region" description="Helical" evidence="5">
    <location>
        <begin position="137"/>
        <end position="154"/>
    </location>
</feature>
<dbReference type="WBParaSite" id="TCNE_0001557201-mRNA-1">
    <property type="protein sequence ID" value="TCNE_0001557201-mRNA-1"/>
    <property type="gene ID" value="TCNE_0001557201"/>
</dbReference>